<evidence type="ECO:0000313" key="3">
    <source>
        <dbReference type="Proteomes" id="UP001066276"/>
    </source>
</evidence>
<feature type="region of interest" description="Disordered" evidence="1">
    <location>
        <begin position="34"/>
        <end position="79"/>
    </location>
</feature>
<protein>
    <recommendedName>
        <fullName evidence="4">DUF4236 domain-containing protein</fullName>
    </recommendedName>
</protein>
<dbReference type="AlphaFoldDB" id="A0AAV7TNG8"/>
<proteinExistence type="predicted"/>
<name>A0AAV7TNG8_PLEWA</name>
<accession>A0AAV7TNG8</accession>
<evidence type="ECO:0000313" key="2">
    <source>
        <dbReference type="EMBL" id="KAJ1177780.1"/>
    </source>
</evidence>
<evidence type="ECO:0000256" key="1">
    <source>
        <dbReference type="SAM" id="MobiDB-lite"/>
    </source>
</evidence>
<organism evidence="2 3">
    <name type="scientific">Pleurodeles waltl</name>
    <name type="common">Iberian ribbed newt</name>
    <dbReference type="NCBI Taxonomy" id="8319"/>
    <lineage>
        <taxon>Eukaryota</taxon>
        <taxon>Metazoa</taxon>
        <taxon>Chordata</taxon>
        <taxon>Craniata</taxon>
        <taxon>Vertebrata</taxon>
        <taxon>Euteleostomi</taxon>
        <taxon>Amphibia</taxon>
        <taxon>Batrachia</taxon>
        <taxon>Caudata</taxon>
        <taxon>Salamandroidea</taxon>
        <taxon>Salamandridae</taxon>
        <taxon>Pleurodelinae</taxon>
        <taxon>Pleurodeles</taxon>
    </lineage>
</organism>
<reference evidence="2" key="1">
    <citation type="journal article" date="2022" name="bioRxiv">
        <title>Sequencing and chromosome-scale assembly of the giantPleurodeles waltlgenome.</title>
        <authorList>
            <person name="Brown T."/>
            <person name="Elewa A."/>
            <person name="Iarovenko S."/>
            <person name="Subramanian E."/>
            <person name="Araus A.J."/>
            <person name="Petzold A."/>
            <person name="Susuki M."/>
            <person name="Suzuki K.-i.T."/>
            <person name="Hayashi T."/>
            <person name="Toyoda A."/>
            <person name="Oliveira C."/>
            <person name="Osipova E."/>
            <person name="Leigh N.D."/>
            <person name="Simon A."/>
            <person name="Yun M.H."/>
        </authorList>
    </citation>
    <scope>NUCLEOTIDE SEQUENCE</scope>
    <source>
        <strain evidence="2">20211129_DDA</strain>
        <tissue evidence="2">Liver</tissue>
    </source>
</reference>
<dbReference type="EMBL" id="JANPWB010000006">
    <property type="protein sequence ID" value="KAJ1177780.1"/>
    <property type="molecule type" value="Genomic_DNA"/>
</dbReference>
<gene>
    <name evidence="2" type="ORF">NDU88_003032</name>
</gene>
<dbReference type="Proteomes" id="UP001066276">
    <property type="component" value="Chromosome 3_2"/>
</dbReference>
<evidence type="ECO:0008006" key="4">
    <source>
        <dbReference type="Google" id="ProtNLM"/>
    </source>
</evidence>
<keyword evidence="3" id="KW-1185">Reference proteome</keyword>
<sequence>MTRLRPPGRPLFARRPQAFRVTVAGRYSLGSGARQFRKSSDAGQVVRHSRYGAPATSHGSPQHGAQGLGGHLPSWPGYAPRGFHLCRT</sequence>
<comment type="caution">
    <text evidence="2">The sequence shown here is derived from an EMBL/GenBank/DDBJ whole genome shotgun (WGS) entry which is preliminary data.</text>
</comment>